<dbReference type="Proteomes" id="UP001497535">
    <property type="component" value="Unassembled WGS sequence"/>
</dbReference>
<name>A0ACB0Z8H5_MELEN</name>
<comment type="caution">
    <text evidence="1">The sequence shown here is derived from an EMBL/GenBank/DDBJ whole genome shotgun (WGS) entry which is preliminary data.</text>
</comment>
<dbReference type="EMBL" id="CAVMJV010000027">
    <property type="protein sequence ID" value="CAK5075219.1"/>
    <property type="molecule type" value="Genomic_DNA"/>
</dbReference>
<keyword evidence="2" id="KW-1185">Reference proteome</keyword>
<protein>
    <submittedName>
        <fullName evidence="1">Uncharacterized protein</fullName>
    </submittedName>
</protein>
<accession>A0ACB0Z8H5</accession>
<sequence>MLVKLLRLTSLFTAVIKGVGELNGREVKRGTAYLRKALEVGNFVGLKNKHSRSGEDEVLLSKVIKIKENGKYKIQIIQKPLFGKKSNRFPKELTITKVFAVGEEVEVYKEGVWVKAKVIEVPDRNREIYRVEFTEQSGLYGERADIDAINMSKIEDGSHIQH</sequence>
<gene>
    <name evidence="1" type="ORF">MENTE1834_LOCUS22001</name>
</gene>
<evidence type="ECO:0000313" key="2">
    <source>
        <dbReference type="Proteomes" id="UP001497535"/>
    </source>
</evidence>
<organism evidence="1 2">
    <name type="scientific">Meloidogyne enterolobii</name>
    <name type="common">Root-knot nematode worm</name>
    <name type="synonym">Meloidogyne mayaguensis</name>
    <dbReference type="NCBI Taxonomy" id="390850"/>
    <lineage>
        <taxon>Eukaryota</taxon>
        <taxon>Metazoa</taxon>
        <taxon>Ecdysozoa</taxon>
        <taxon>Nematoda</taxon>
        <taxon>Chromadorea</taxon>
        <taxon>Rhabditida</taxon>
        <taxon>Tylenchina</taxon>
        <taxon>Tylenchomorpha</taxon>
        <taxon>Tylenchoidea</taxon>
        <taxon>Meloidogynidae</taxon>
        <taxon>Meloidogyninae</taxon>
        <taxon>Meloidogyne</taxon>
    </lineage>
</organism>
<reference evidence="1" key="1">
    <citation type="submission" date="2023-11" db="EMBL/GenBank/DDBJ databases">
        <authorList>
            <person name="Poullet M."/>
        </authorList>
    </citation>
    <scope>NUCLEOTIDE SEQUENCE</scope>
    <source>
        <strain evidence="1">E1834</strain>
    </source>
</reference>
<evidence type="ECO:0000313" key="1">
    <source>
        <dbReference type="EMBL" id="CAK5075219.1"/>
    </source>
</evidence>
<proteinExistence type="predicted"/>